<keyword evidence="3" id="KW-1185">Reference proteome</keyword>
<dbReference type="PANTHER" id="PTHR35112">
    <property type="entry name" value="OS08G0360500 PROTEIN"/>
    <property type="match status" value="1"/>
</dbReference>
<organism evidence="2 3">
    <name type="scientific">Trifolium subterraneum</name>
    <name type="common">Subterranean clover</name>
    <dbReference type="NCBI Taxonomy" id="3900"/>
    <lineage>
        <taxon>Eukaryota</taxon>
        <taxon>Viridiplantae</taxon>
        <taxon>Streptophyta</taxon>
        <taxon>Embryophyta</taxon>
        <taxon>Tracheophyta</taxon>
        <taxon>Spermatophyta</taxon>
        <taxon>Magnoliopsida</taxon>
        <taxon>eudicotyledons</taxon>
        <taxon>Gunneridae</taxon>
        <taxon>Pentapetalae</taxon>
        <taxon>rosids</taxon>
        <taxon>fabids</taxon>
        <taxon>Fabales</taxon>
        <taxon>Fabaceae</taxon>
        <taxon>Papilionoideae</taxon>
        <taxon>50 kb inversion clade</taxon>
        <taxon>NPAAA clade</taxon>
        <taxon>Hologalegina</taxon>
        <taxon>IRL clade</taxon>
        <taxon>Trifolieae</taxon>
        <taxon>Trifolium</taxon>
    </lineage>
</organism>
<evidence type="ECO:0000259" key="1">
    <source>
        <dbReference type="Pfam" id="PF25072"/>
    </source>
</evidence>
<protein>
    <recommendedName>
        <fullName evidence="1">DUF7796 domain-containing protein</fullName>
    </recommendedName>
</protein>
<sequence>MIKSHQAKNNITYDWIIRTRVDGYWNSPLSPENFVPGQYLVPPGSSYGGLNDRFGVGDFKTSTIALSRLSLIPKLDSVGFTNLNSESAFKAQLTTQNVSYQTKRLPFCIVSDRKYDFPPARYGVPVAALSSPGPLSGTKCRPCRPVCVGVCVENVMMLVEKGWSWTDWADGSLELCDAHGSWENGWENIFDRVAGKKFADARKRIHSLKFNDCVRDFVQLKKLAAQWNAPPIEEICALGLNHS</sequence>
<accession>A0A2Z6MEG0</accession>
<dbReference type="InterPro" id="IPR056698">
    <property type="entry name" value="DUF7796"/>
</dbReference>
<dbReference type="Pfam" id="PF25072">
    <property type="entry name" value="DUF7796"/>
    <property type="match status" value="1"/>
</dbReference>
<dbReference type="EMBL" id="DF973420">
    <property type="protein sequence ID" value="GAU30198.1"/>
    <property type="molecule type" value="Genomic_DNA"/>
</dbReference>
<dbReference type="Proteomes" id="UP000242715">
    <property type="component" value="Unassembled WGS sequence"/>
</dbReference>
<evidence type="ECO:0000313" key="3">
    <source>
        <dbReference type="Proteomes" id="UP000242715"/>
    </source>
</evidence>
<dbReference type="PANTHER" id="PTHR35112:SF1">
    <property type="entry name" value="RING_FYVE_PHD ZINC FINGER SUPERFAMILY PROTEIN"/>
    <property type="match status" value="1"/>
</dbReference>
<dbReference type="OrthoDB" id="2016723at2759"/>
<proteinExistence type="predicted"/>
<name>A0A2Z6MEG0_TRISU</name>
<evidence type="ECO:0000313" key="2">
    <source>
        <dbReference type="EMBL" id="GAU30198.1"/>
    </source>
</evidence>
<dbReference type="AlphaFoldDB" id="A0A2Z6MEG0"/>
<reference evidence="3" key="1">
    <citation type="journal article" date="2017" name="Front. Plant Sci.">
        <title>Climate Clever Clovers: New Paradigm to Reduce the Environmental Footprint of Ruminants by Breeding Low Methanogenic Forages Utilizing Haplotype Variation.</title>
        <authorList>
            <person name="Kaur P."/>
            <person name="Appels R."/>
            <person name="Bayer P.E."/>
            <person name="Keeble-Gagnere G."/>
            <person name="Wang J."/>
            <person name="Hirakawa H."/>
            <person name="Shirasawa K."/>
            <person name="Vercoe P."/>
            <person name="Stefanova K."/>
            <person name="Durmic Z."/>
            <person name="Nichols P."/>
            <person name="Revell C."/>
            <person name="Isobe S.N."/>
            <person name="Edwards D."/>
            <person name="Erskine W."/>
        </authorList>
    </citation>
    <scope>NUCLEOTIDE SEQUENCE [LARGE SCALE GENOMIC DNA]</scope>
    <source>
        <strain evidence="3">cv. Daliak</strain>
    </source>
</reference>
<gene>
    <name evidence="2" type="ORF">TSUD_311490</name>
</gene>
<feature type="domain" description="DUF7796" evidence="1">
    <location>
        <begin position="1"/>
        <end position="241"/>
    </location>
</feature>